<sequence>MIPVDAPAIRRPTANRDTIGTTRIAGAGLSDHPFLIDPDTKSPMNYGAICDGTARPLSTRYTTLAAAQSVYGATLVTALNQDIDTVAWQSALATGRLVTFPSGRICTLRARLTLAVTGGIIGDGTGRFVANATDFSATVLASNASDTLIRSDQGRNIVLRGFGVAFTSAPDSFTRAVAVTRASGILVERLDLSGFNAGNLIEIDSSTDARVQDNVIRDGLLDRSGSTSQLTGIAIDDNLVSGVASRRVQITGNTIRNLLVTAAFRASYGYQSDGITVLPSAIDVAVTDNTVIGVGEGIDFQASGGKIAGNTVRVSYQFGIKLIHGASNNTVSSNAVTCPGIGGITVWGGSAKASADNMVVGNSVTEVNCLGEYDRNTTWAFGAADNGLAHPSNNNTFVRNVASGGEKATAAYYWAGVGTGNTANSAQISGDYRRPSLAPPFNGTPMSATLKAIKAH</sequence>
<reference evidence="2" key="1">
    <citation type="journal article" date="2021" name="Front. Microbiol.">
        <title>Comprehensive Comparative Genomics and Phenotyping of Methylobacterium Species.</title>
        <authorList>
            <person name="Alessa O."/>
            <person name="Ogura Y."/>
            <person name="Fujitani Y."/>
            <person name="Takami H."/>
            <person name="Hayashi T."/>
            <person name="Sahin N."/>
            <person name="Tani A."/>
        </authorList>
    </citation>
    <scope>NUCLEOTIDE SEQUENCE</scope>
    <source>
        <strain evidence="2">DSM 14458</strain>
    </source>
</reference>
<name>A0ABQ4V1A2_9HYPH</name>
<dbReference type="Proteomes" id="UP001055093">
    <property type="component" value="Unassembled WGS sequence"/>
</dbReference>
<dbReference type="SUPFAM" id="SSF51126">
    <property type="entry name" value="Pectin lyase-like"/>
    <property type="match status" value="1"/>
</dbReference>
<reference evidence="2" key="2">
    <citation type="submission" date="2021-08" db="EMBL/GenBank/DDBJ databases">
        <authorList>
            <person name="Tani A."/>
            <person name="Ola A."/>
            <person name="Ogura Y."/>
            <person name="Katsura K."/>
            <person name="Hayashi T."/>
        </authorList>
    </citation>
    <scope>NUCLEOTIDE SEQUENCE</scope>
    <source>
        <strain evidence="2">DSM 14458</strain>
    </source>
</reference>
<dbReference type="RefSeq" id="WP_238308293.1">
    <property type="nucleotide sequence ID" value="NZ_BPRE01000012.1"/>
</dbReference>
<dbReference type="SMART" id="SM00710">
    <property type="entry name" value="PbH1"/>
    <property type="match status" value="5"/>
</dbReference>
<evidence type="ECO:0000313" key="3">
    <source>
        <dbReference type="Proteomes" id="UP001055093"/>
    </source>
</evidence>
<evidence type="ECO:0000259" key="1">
    <source>
        <dbReference type="Pfam" id="PF13229"/>
    </source>
</evidence>
<dbReference type="InterPro" id="IPR039448">
    <property type="entry name" value="Beta_helix"/>
</dbReference>
<organism evidence="2 3">
    <name type="scientific">Methylorubrum suomiense</name>
    <dbReference type="NCBI Taxonomy" id="144191"/>
    <lineage>
        <taxon>Bacteria</taxon>
        <taxon>Pseudomonadati</taxon>
        <taxon>Pseudomonadota</taxon>
        <taxon>Alphaproteobacteria</taxon>
        <taxon>Hyphomicrobiales</taxon>
        <taxon>Methylobacteriaceae</taxon>
        <taxon>Methylorubrum</taxon>
    </lineage>
</organism>
<dbReference type="InterPro" id="IPR011050">
    <property type="entry name" value="Pectin_lyase_fold/virulence"/>
</dbReference>
<dbReference type="Gene3D" id="2.160.20.10">
    <property type="entry name" value="Single-stranded right-handed beta-helix, Pectin lyase-like"/>
    <property type="match status" value="1"/>
</dbReference>
<comment type="caution">
    <text evidence="2">The sequence shown here is derived from an EMBL/GenBank/DDBJ whole genome shotgun (WGS) entry which is preliminary data.</text>
</comment>
<feature type="domain" description="Right handed beta helix" evidence="1">
    <location>
        <begin position="177"/>
        <end position="360"/>
    </location>
</feature>
<dbReference type="EMBL" id="BPRE01000012">
    <property type="protein sequence ID" value="GJE77117.1"/>
    <property type="molecule type" value="Genomic_DNA"/>
</dbReference>
<accession>A0ABQ4V1A2</accession>
<gene>
    <name evidence="2" type="ORF">BGCPKDLD_3718</name>
</gene>
<dbReference type="InterPro" id="IPR006626">
    <property type="entry name" value="PbH1"/>
</dbReference>
<protein>
    <recommendedName>
        <fullName evidence="1">Right handed beta helix domain-containing protein</fullName>
    </recommendedName>
</protein>
<evidence type="ECO:0000313" key="2">
    <source>
        <dbReference type="EMBL" id="GJE77117.1"/>
    </source>
</evidence>
<dbReference type="Pfam" id="PF13229">
    <property type="entry name" value="Beta_helix"/>
    <property type="match status" value="1"/>
</dbReference>
<keyword evidence="3" id="KW-1185">Reference proteome</keyword>
<dbReference type="InterPro" id="IPR012334">
    <property type="entry name" value="Pectin_lyas_fold"/>
</dbReference>
<proteinExistence type="predicted"/>